<dbReference type="Proteomes" id="UP000326877">
    <property type="component" value="Unassembled WGS sequence"/>
</dbReference>
<keyword evidence="1" id="KW-0472">Membrane</keyword>
<protein>
    <submittedName>
        <fullName evidence="2">Uncharacterized protein</fullName>
    </submittedName>
</protein>
<reference evidence="2" key="1">
    <citation type="submission" date="2019-04" db="EMBL/GenBank/DDBJ databases">
        <title>Friends and foes A comparative genomics studyof 23 Aspergillus species from section Flavi.</title>
        <authorList>
            <consortium name="DOE Joint Genome Institute"/>
            <person name="Kjaerbolling I."/>
            <person name="Vesth T."/>
            <person name="Frisvad J.C."/>
            <person name="Nybo J.L."/>
            <person name="Theobald S."/>
            <person name="Kildgaard S."/>
            <person name="Isbrandt T."/>
            <person name="Kuo A."/>
            <person name="Sato A."/>
            <person name="Lyhne E.K."/>
            <person name="Kogle M.E."/>
            <person name="Wiebenga A."/>
            <person name="Kun R.S."/>
            <person name="Lubbers R.J."/>
            <person name="Makela M.R."/>
            <person name="Barry K."/>
            <person name="Chovatia M."/>
            <person name="Clum A."/>
            <person name="Daum C."/>
            <person name="Haridas S."/>
            <person name="He G."/>
            <person name="LaButti K."/>
            <person name="Lipzen A."/>
            <person name="Mondo S."/>
            <person name="Riley R."/>
            <person name="Salamov A."/>
            <person name="Simmons B.A."/>
            <person name="Magnuson J.K."/>
            <person name="Henrissat B."/>
            <person name="Mortensen U.H."/>
            <person name="Larsen T.O."/>
            <person name="Devries R.P."/>
            <person name="Grigoriev I.V."/>
            <person name="Machida M."/>
            <person name="Baker S.E."/>
            <person name="Andersen M.R."/>
        </authorList>
    </citation>
    <scope>NUCLEOTIDE SEQUENCE [LARGE SCALE GENOMIC DNA]</scope>
    <source>
        <strain evidence="2">IBT 14317</strain>
    </source>
</reference>
<organism evidence="2">
    <name type="scientific">Petromyces alliaceus</name>
    <name type="common">Aspergillus alliaceus</name>
    <dbReference type="NCBI Taxonomy" id="209559"/>
    <lineage>
        <taxon>Eukaryota</taxon>
        <taxon>Fungi</taxon>
        <taxon>Dikarya</taxon>
        <taxon>Ascomycota</taxon>
        <taxon>Pezizomycotina</taxon>
        <taxon>Eurotiomycetes</taxon>
        <taxon>Eurotiomycetidae</taxon>
        <taxon>Eurotiales</taxon>
        <taxon>Aspergillaceae</taxon>
        <taxon>Aspergillus</taxon>
        <taxon>Aspergillus subgen. Circumdati</taxon>
    </lineage>
</organism>
<sequence>MESPMRVIISACVTDIGGNPQRRHNTLGSAFCEEVLHREFRASLQPTGYDHVHIPADFDSVKPVKRWFIFDLNNFYRLTLLSRCLGWRLSPAGWTLLVVLILLPIPDILALVRWTRHLVLQGNSTSRDVYGGLVATDPEPASHIVTHLTCLSSATFFMPVTLNVPSQYSFAPSFGPWIMKS</sequence>
<accession>A0A5N7C5A1</accession>
<dbReference type="AlphaFoldDB" id="A0A5N7C5A1"/>
<gene>
    <name evidence="2" type="ORF">BDV23DRAFT_184673</name>
</gene>
<dbReference type="EMBL" id="ML735268">
    <property type="protein sequence ID" value="KAE8389271.1"/>
    <property type="molecule type" value="Genomic_DNA"/>
</dbReference>
<evidence type="ECO:0000313" key="2">
    <source>
        <dbReference type="EMBL" id="KAE8389271.1"/>
    </source>
</evidence>
<name>A0A5N7C5A1_PETAA</name>
<proteinExistence type="predicted"/>
<keyword evidence="1" id="KW-0812">Transmembrane</keyword>
<keyword evidence="1" id="KW-1133">Transmembrane helix</keyword>
<evidence type="ECO:0000256" key="1">
    <source>
        <dbReference type="SAM" id="Phobius"/>
    </source>
</evidence>
<dbReference type="OrthoDB" id="4297596at2759"/>
<feature type="transmembrane region" description="Helical" evidence="1">
    <location>
        <begin position="92"/>
        <end position="112"/>
    </location>
</feature>